<feature type="signal peptide" evidence="1">
    <location>
        <begin position="1"/>
        <end position="20"/>
    </location>
</feature>
<protein>
    <recommendedName>
        <fullName evidence="4">Lipocalin-like domain-containing protein</fullName>
    </recommendedName>
</protein>
<dbReference type="AlphaFoldDB" id="A0A239KP76"/>
<dbReference type="OrthoDB" id="853547at2"/>
<keyword evidence="3" id="KW-1185">Reference proteome</keyword>
<sequence length="131" mass="15276">MKKIYTFAFVLLLISCSVKEIENESIDQHQNNTSSPTIESQNSGTQVQFTKEDIKGVWTSGETENASFNIEEDSILFVDAFEYIKYEFRNDTLIYIEDNVPFFKTRVIKADKDSLVISNQDGIRRLWRFKD</sequence>
<keyword evidence="1" id="KW-0732">Signal</keyword>
<evidence type="ECO:0000256" key="1">
    <source>
        <dbReference type="SAM" id="SignalP"/>
    </source>
</evidence>
<dbReference type="PROSITE" id="PS51257">
    <property type="entry name" value="PROKAR_LIPOPROTEIN"/>
    <property type="match status" value="1"/>
</dbReference>
<name>A0A239KP76_9BACT</name>
<evidence type="ECO:0008006" key="4">
    <source>
        <dbReference type="Google" id="ProtNLM"/>
    </source>
</evidence>
<dbReference type="EMBL" id="FZOQ01000030">
    <property type="protein sequence ID" value="SNT19359.1"/>
    <property type="molecule type" value="Genomic_DNA"/>
</dbReference>
<proteinExistence type="predicted"/>
<organism evidence="2 3">
    <name type="scientific">Pontibacter ummariensis</name>
    <dbReference type="NCBI Taxonomy" id="1610492"/>
    <lineage>
        <taxon>Bacteria</taxon>
        <taxon>Pseudomonadati</taxon>
        <taxon>Bacteroidota</taxon>
        <taxon>Cytophagia</taxon>
        <taxon>Cytophagales</taxon>
        <taxon>Hymenobacteraceae</taxon>
        <taxon>Pontibacter</taxon>
    </lineage>
</organism>
<evidence type="ECO:0000313" key="2">
    <source>
        <dbReference type="EMBL" id="SNT19359.1"/>
    </source>
</evidence>
<dbReference type="RefSeq" id="WP_089321418.1">
    <property type="nucleotide sequence ID" value="NZ_FZOQ01000030.1"/>
</dbReference>
<gene>
    <name evidence="2" type="ORF">SAMN06296052_13011</name>
</gene>
<accession>A0A239KP76</accession>
<reference evidence="3" key="1">
    <citation type="submission" date="2017-06" db="EMBL/GenBank/DDBJ databases">
        <authorList>
            <person name="Varghese N."/>
            <person name="Submissions S."/>
        </authorList>
    </citation>
    <scope>NUCLEOTIDE SEQUENCE [LARGE SCALE GENOMIC DNA]</scope>
    <source>
        <strain evidence="3">NKM1</strain>
    </source>
</reference>
<evidence type="ECO:0000313" key="3">
    <source>
        <dbReference type="Proteomes" id="UP000198432"/>
    </source>
</evidence>
<feature type="chain" id="PRO_5012737709" description="Lipocalin-like domain-containing protein" evidence="1">
    <location>
        <begin position="21"/>
        <end position="131"/>
    </location>
</feature>
<dbReference type="Proteomes" id="UP000198432">
    <property type="component" value="Unassembled WGS sequence"/>
</dbReference>